<dbReference type="GO" id="GO:0006006">
    <property type="term" value="P:glucose metabolic process"/>
    <property type="evidence" value="ECO:0007669"/>
    <property type="project" value="UniProtKB-KW"/>
</dbReference>
<sequence>MTTVAPSSDKNFQSQTSRRRLSTVTGPTGQSLSSDLSLTPMWAGIAAQTKESGVVEVAVSIHDGTYSTDYAATILPFEEGNLEKNANVISDHIIETIKSFSQEHVCKFIGAGVTLSLLKEAPEICTRLWLETDVVPIVCDIKPYVKEASATRPKLKHARSGLPSGGVSGTDTPVHIQVPWIGQGDQLGNVSKKLPLLRTLDEQADSAARKCLLNFGPMNNPRLSIGYKNNVEVSMAGRIHLVDDLEHFERSVSKGTWNSVIKYADELREKKVKIGFFSSTPQGGTTKNNHNILQGVADPSLRLTEPQKVAFEAWIQKNAVRYWFSEGGPLAPGGVDVVFVDDPQMPGLIPMIRKLRPELPIIYRSHIEVRSDLIHQKGSPQEEVWQFLWDRIKLADLFIAHPVSKFVPDTVPPEILGLMPATTDWFDGLNKDLSAWDSHYYMTEFRGLCAKERMTELAWPEREYFIQIARFDPAKGIPTVVDSYCKFRKLLEKDGVTNPASIPQLLLCGHGAVDDPDASIIYDDILELLQREEYRGYAKDICVMRLPPSDQLLNAAMANSKIALQLSSREGFEVKVSEALHAGKPIIAARSGGIPLQVTHGKNGFLTTYGDTTSVANHLYQLWTDPVLYAQFSKYARENVSDEVGTVGNALCWLYLAATFARGEKLKPHGAWINDLARQAAGEPYAPGEPRLPRGNLA</sequence>
<organism evidence="10 11">
    <name type="scientific">Clathrus columnatus</name>
    <dbReference type="NCBI Taxonomy" id="1419009"/>
    <lineage>
        <taxon>Eukaryota</taxon>
        <taxon>Fungi</taxon>
        <taxon>Dikarya</taxon>
        <taxon>Basidiomycota</taxon>
        <taxon>Agaricomycotina</taxon>
        <taxon>Agaricomycetes</taxon>
        <taxon>Phallomycetidae</taxon>
        <taxon>Phallales</taxon>
        <taxon>Clathraceae</taxon>
        <taxon>Clathrus</taxon>
    </lineage>
</organism>
<feature type="region of interest" description="Disordered" evidence="7">
    <location>
        <begin position="1"/>
        <end position="33"/>
    </location>
</feature>
<feature type="domain" description="Glycosyl transferase family 1" evidence="8">
    <location>
        <begin position="461"/>
        <end position="638"/>
    </location>
</feature>
<evidence type="ECO:0000256" key="5">
    <source>
        <dbReference type="ARBA" id="ARBA00022679"/>
    </source>
</evidence>
<feature type="domain" description="Trehalose synthase N-terminal" evidence="9">
    <location>
        <begin position="285"/>
        <end position="406"/>
    </location>
</feature>
<keyword evidence="11" id="KW-1185">Reference proteome</keyword>
<dbReference type="SUPFAM" id="SSF53756">
    <property type="entry name" value="UDP-Glycosyltransferase/glycogen phosphorylase"/>
    <property type="match status" value="1"/>
</dbReference>
<dbReference type="AlphaFoldDB" id="A0AAV5AES0"/>
<evidence type="ECO:0000256" key="6">
    <source>
        <dbReference type="ARBA" id="ARBA00023277"/>
    </source>
</evidence>
<evidence type="ECO:0000256" key="3">
    <source>
        <dbReference type="ARBA" id="ARBA00022526"/>
    </source>
</evidence>
<evidence type="ECO:0000256" key="7">
    <source>
        <dbReference type="SAM" id="MobiDB-lite"/>
    </source>
</evidence>
<keyword evidence="5" id="KW-0808">Transferase</keyword>
<dbReference type="Proteomes" id="UP001050691">
    <property type="component" value="Unassembled WGS sequence"/>
</dbReference>
<comment type="similarity">
    <text evidence="1">Belongs to the glycosyltransferase group 1 family. Glycosyltransferase 4 subfamily.</text>
</comment>
<gene>
    <name evidence="10" type="ORF">Clacol_006256</name>
</gene>
<keyword evidence="3" id="KW-0313">Glucose metabolism</keyword>
<evidence type="ECO:0000259" key="8">
    <source>
        <dbReference type="Pfam" id="PF00534"/>
    </source>
</evidence>
<dbReference type="GO" id="GO:0016757">
    <property type="term" value="F:glycosyltransferase activity"/>
    <property type="evidence" value="ECO:0007669"/>
    <property type="project" value="UniProtKB-KW"/>
</dbReference>
<reference evidence="10" key="1">
    <citation type="submission" date="2021-10" db="EMBL/GenBank/DDBJ databases">
        <title>De novo Genome Assembly of Clathrus columnatus (Basidiomycota, Fungi) Using Illumina and Nanopore Sequence Data.</title>
        <authorList>
            <person name="Ogiso-Tanaka E."/>
            <person name="Itagaki H."/>
            <person name="Hosoya T."/>
            <person name="Hosaka K."/>
        </authorList>
    </citation>
    <scope>NUCLEOTIDE SEQUENCE</scope>
    <source>
        <strain evidence="10">MO-923</strain>
    </source>
</reference>
<keyword evidence="6" id="KW-0119">Carbohydrate metabolism</keyword>
<evidence type="ECO:0008006" key="12">
    <source>
        <dbReference type="Google" id="ProtNLM"/>
    </source>
</evidence>
<comment type="caution">
    <text evidence="10">The sequence shown here is derived from an EMBL/GenBank/DDBJ whole genome shotgun (WGS) entry which is preliminary data.</text>
</comment>
<dbReference type="PANTHER" id="PTHR47779:SF1">
    <property type="entry name" value="SYNTHASE (CCG-9), PUTATIVE (AFU_ORTHOLOGUE AFUA_3G12100)-RELATED"/>
    <property type="match status" value="1"/>
</dbReference>
<dbReference type="EMBL" id="BPWL01000007">
    <property type="protein sequence ID" value="GJJ12018.1"/>
    <property type="molecule type" value="Genomic_DNA"/>
</dbReference>
<name>A0AAV5AES0_9AGAM</name>
<dbReference type="Gene3D" id="3.40.50.2000">
    <property type="entry name" value="Glycogen Phosphorylase B"/>
    <property type="match status" value="3"/>
</dbReference>
<evidence type="ECO:0000256" key="1">
    <source>
        <dbReference type="ARBA" id="ARBA00009481"/>
    </source>
</evidence>
<evidence type="ECO:0000259" key="9">
    <source>
        <dbReference type="Pfam" id="PF21269"/>
    </source>
</evidence>
<evidence type="ECO:0000313" key="10">
    <source>
        <dbReference type="EMBL" id="GJJ12018.1"/>
    </source>
</evidence>
<dbReference type="InterPro" id="IPR049438">
    <property type="entry name" value="TreT_GT1"/>
</dbReference>
<comment type="subunit">
    <text evidence="2">Homodimer.</text>
</comment>
<evidence type="ECO:0000256" key="4">
    <source>
        <dbReference type="ARBA" id="ARBA00022676"/>
    </source>
</evidence>
<proteinExistence type="inferred from homology"/>
<dbReference type="Pfam" id="PF00534">
    <property type="entry name" value="Glycos_transf_1"/>
    <property type="match status" value="1"/>
</dbReference>
<protein>
    <recommendedName>
        <fullName evidence="12">Glycosyl transferase family 1 domain-containing protein</fullName>
    </recommendedName>
</protein>
<evidence type="ECO:0000313" key="11">
    <source>
        <dbReference type="Proteomes" id="UP001050691"/>
    </source>
</evidence>
<dbReference type="PANTHER" id="PTHR47779">
    <property type="entry name" value="SYNTHASE (CCG-9), PUTATIVE (AFU_ORTHOLOGUE AFUA_3G12100)-RELATED"/>
    <property type="match status" value="1"/>
</dbReference>
<evidence type="ECO:0000256" key="2">
    <source>
        <dbReference type="ARBA" id="ARBA00011738"/>
    </source>
</evidence>
<dbReference type="Pfam" id="PF21269">
    <property type="entry name" value="TreT_GT1"/>
    <property type="match status" value="1"/>
</dbReference>
<keyword evidence="4" id="KW-0328">Glycosyltransferase</keyword>
<dbReference type="InterPro" id="IPR052078">
    <property type="entry name" value="Trehalose_Metab_GTase"/>
</dbReference>
<accession>A0AAV5AES0</accession>
<dbReference type="InterPro" id="IPR001296">
    <property type="entry name" value="Glyco_trans_1"/>
</dbReference>